<name>A0A9X8DXM5_APHAT</name>
<protein>
    <recommendedName>
        <fullName evidence="1">Peptidase C14 caspase domain-containing protein</fullName>
    </recommendedName>
</protein>
<dbReference type="AlphaFoldDB" id="A0A9X8DXM5"/>
<evidence type="ECO:0000313" key="2">
    <source>
        <dbReference type="EMBL" id="RLO05638.1"/>
    </source>
</evidence>
<sequence>MILEVCGRDLLYISGCKDAQTSADATINGSATGAMPYAFIATIGKFSRDVTYQDLLKALRGVMYLKYTQVLCLSAGRALTMKVKFAL</sequence>
<dbReference type="Gene3D" id="3.40.50.12660">
    <property type="match status" value="1"/>
</dbReference>
<feature type="domain" description="Peptidase C14 caspase" evidence="1">
    <location>
        <begin position="8"/>
        <end position="75"/>
    </location>
</feature>
<evidence type="ECO:0000313" key="3">
    <source>
        <dbReference type="Proteomes" id="UP000275652"/>
    </source>
</evidence>
<proteinExistence type="predicted"/>
<dbReference type="GO" id="GO:0004197">
    <property type="term" value="F:cysteine-type endopeptidase activity"/>
    <property type="evidence" value="ECO:0007669"/>
    <property type="project" value="InterPro"/>
</dbReference>
<comment type="caution">
    <text evidence="2">The sequence shown here is derived from an EMBL/GenBank/DDBJ whole genome shotgun (WGS) entry which is preliminary data.</text>
</comment>
<reference evidence="2 3" key="1">
    <citation type="journal article" date="2018" name="J. Invertebr. Pathol.">
        <title>New genotyping method for the causative agent of crayfish plague (Aphanomyces astaci) based on whole genome data.</title>
        <authorList>
            <person name="Minardi D."/>
            <person name="Studholme D.J."/>
            <person name="van der Giezen M."/>
            <person name="Pretto T."/>
            <person name="Oidtmann B."/>
        </authorList>
    </citation>
    <scope>NUCLEOTIDE SEQUENCE [LARGE SCALE GENOMIC DNA]</scope>
    <source>
        <strain evidence="2 3">KB13</strain>
    </source>
</reference>
<dbReference type="Pfam" id="PF00656">
    <property type="entry name" value="Peptidase_C14"/>
    <property type="match status" value="1"/>
</dbReference>
<accession>A0A9X8DXM5</accession>
<dbReference type="GO" id="GO:0006508">
    <property type="term" value="P:proteolysis"/>
    <property type="evidence" value="ECO:0007669"/>
    <property type="project" value="InterPro"/>
</dbReference>
<dbReference type="Proteomes" id="UP000275652">
    <property type="component" value="Unassembled WGS sequence"/>
</dbReference>
<dbReference type="InterPro" id="IPR011600">
    <property type="entry name" value="Pept_C14_caspase"/>
</dbReference>
<evidence type="ECO:0000259" key="1">
    <source>
        <dbReference type="Pfam" id="PF00656"/>
    </source>
</evidence>
<dbReference type="EMBL" id="QUTI01026518">
    <property type="protein sequence ID" value="RLO05638.1"/>
    <property type="molecule type" value="Genomic_DNA"/>
</dbReference>
<gene>
    <name evidence="2" type="ORF">DYB28_005042</name>
</gene>
<organism evidence="2 3">
    <name type="scientific">Aphanomyces astaci</name>
    <name type="common">Crayfish plague agent</name>
    <dbReference type="NCBI Taxonomy" id="112090"/>
    <lineage>
        <taxon>Eukaryota</taxon>
        <taxon>Sar</taxon>
        <taxon>Stramenopiles</taxon>
        <taxon>Oomycota</taxon>
        <taxon>Saprolegniomycetes</taxon>
        <taxon>Saprolegniales</taxon>
        <taxon>Verrucalvaceae</taxon>
        <taxon>Aphanomyces</taxon>
    </lineage>
</organism>